<dbReference type="PANTHER" id="PTHR45814">
    <property type="entry name" value="HISTONE-LYSINE N-METHYLTRANSFERASE SETD1"/>
    <property type="match status" value="1"/>
</dbReference>
<organism evidence="10 11">
    <name type="scientific">Hamiltosporidium tvaerminnensis</name>
    <dbReference type="NCBI Taxonomy" id="1176355"/>
    <lineage>
        <taxon>Eukaryota</taxon>
        <taxon>Fungi</taxon>
        <taxon>Fungi incertae sedis</taxon>
        <taxon>Microsporidia</taxon>
        <taxon>Dubosqiidae</taxon>
        <taxon>Hamiltosporidium</taxon>
    </lineage>
</organism>
<dbReference type="SUPFAM" id="SSF82199">
    <property type="entry name" value="SET domain"/>
    <property type="match status" value="1"/>
</dbReference>
<evidence type="ECO:0000313" key="10">
    <source>
        <dbReference type="EMBL" id="TBU02669.1"/>
    </source>
</evidence>
<evidence type="ECO:0000313" key="11">
    <source>
        <dbReference type="Proteomes" id="UP000292362"/>
    </source>
</evidence>
<evidence type="ECO:0000256" key="2">
    <source>
        <dbReference type="ARBA" id="ARBA00012182"/>
    </source>
</evidence>
<dbReference type="InterPro" id="IPR044570">
    <property type="entry name" value="Set1-like"/>
</dbReference>
<dbReference type="SMART" id="SM00317">
    <property type="entry name" value="SET"/>
    <property type="match status" value="1"/>
</dbReference>
<proteinExistence type="predicted"/>
<name>A0A4Q9L527_9MICR</name>
<keyword evidence="3" id="KW-0489">Methyltransferase</keyword>
<sequence length="436" mass="52240">MPRKNENHFLAIFLFNPTKYTTFPFKRIFKLYYFHKKNVKNNNIIHKTQNISSSVLQRNSNAFFIKFSKKMRNRLLNLVKLKINFIKKYLRTKTIIFTHLNHQNTSRPSYYKTHVLGADLLKFLLFEVKKSYNLNCDYKLEICNKNTKITNLQTLLDLNIYLNKSILKYMKNIREYKNLEKYKLEFFEDKVIFRFKNNPIFFKIFDGWFIYKDFLIFKNIFTKKEFNKIVNKNKIKIIKRFKMDSKKYFNSEEDKAIIHNYNTNNILEMTKNSINATTEQIKIPLFLKYIDMKSFVHLYLKNSSIHGRGLFANQDIPPNTRIIEYIGELIGERMADKREKTYIENGITSIYLFRIEKDIIIDATMKGSLSRFINHSCLPNSFTKKVYENGISKIIIHSQIEIFKNEEITLNYNFSSDKSKTKTSCNCKSINCRKYL</sequence>
<feature type="domain" description="SET" evidence="9">
    <location>
        <begin position="296"/>
        <end position="413"/>
    </location>
</feature>
<dbReference type="AlphaFoldDB" id="A0A4Q9L527"/>
<dbReference type="InterPro" id="IPR001214">
    <property type="entry name" value="SET_dom"/>
</dbReference>
<keyword evidence="6" id="KW-0156">Chromatin regulator</keyword>
<evidence type="ECO:0000256" key="3">
    <source>
        <dbReference type="ARBA" id="ARBA00022603"/>
    </source>
</evidence>
<accession>A0A4Q9L527</accession>
<evidence type="ECO:0000259" key="9">
    <source>
        <dbReference type="PROSITE" id="PS50280"/>
    </source>
</evidence>
<dbReference type="PANTHER" id="PTHR45814:SF2">
    <property type="entry name" value="HISTONE-LYSINE N-METHYLTRANSFERASE SETD1"/>
    <property type="match status" value="1"/>
</dbReference>
<evidence type="ECO:0000256" key="4">
    <source>
        <dbReference type="ARBA" id="ARBA00022679"/>
    </source>
</evidence>
<dbReference type="GO" id="GO:0048188">
    <property type="term" value="C:Set1C/COMPASS complex"/>
    <property type="evidence" value="ECO:0007669"/>
    <property type="project" value="TreeGrafter"/>
</dbReference>
<evidence type="ECO:0000256" key="7">
    <source>
        <dbReference type="ARBA" id="ARBA00023242"/>
    </source>
</evidence>
<evidence type="ECO:0000256" key="6">
    <source>
        <dbReference type="ARBA" id="ARBA00022853"/>
    </source>
</evidence>
<dbReference type="Gene3D" id="2.170.270.10">
    <property type="entry name" value="SET domain"/>
    <property type="match status" value="1"/>
</dbReference>
<keyword evidence="5" id="KW-0949">S-adenosyl-L-methionine</keyword>
<evidence type="ECO:0000256" key="1">
    <source>
        <dbReference type="ARBA" id="ARBA00004123"/>
    </source>
</evidence>
<comment type="caution">
    <text evidence="10">The sequence shown here is derived from an EMBL/GenBank/DDBJ whole genome shotgun (WGS) entry which is preliminary data.</text>
</comment>
<comment type="catalytic activity">
    <reaction evidence="8">
        <text>L-lysyl(4)-[histone H3] + 3 S-adenosyl-L-methionine = N(6),N(6),N(6)-trimethyl-L-lysyl(4)-[histone H3] + 3 S-adenosyl-L-homocysteine + 3 H(+)</text>
        <dbReference type="Rhea" id="RHEA:60260"/>
        <dbReference type="Rhea" id="RHEA-COMP:15537"/>
        <dbReference type="Rhea" id="RHEA-COMP:15547"/>
        <dbReference type="ChEBI" id="CHEBI:15378"/>
        <dbReference type="ChEBI" id="CHEBI:29969"/>
        <dbReference type="ChEBI" id="CHEBI:57856"/>
        <dbReference type="ChEBI" id="CHEBI:59789"/>
        <dbReference type="ChEBI" id="CHEBI:61961"/>
        <dbReference type="EC" id="2.1.1.354"/>
    </reaction>
</comment>
<dbReference type="EC" id="2.1.1.354" evidence="2"/>
<evidence type="ECO:0000256" key="5">
    <source>
        <dbReference type="ARBA" id="ARBA00022691"/>
    </source>
</evidence>
<dbReference type="VEuPathDB" id="MicrosporidiaDB:CWI37_0435p0010"/>
<gene>
    <name evidence="10" type="ORF">CWI37_0435p0010</name>
</gene>
<dbReference type="Pfam" id="PF00856">
    <property type="entry name" value="SET"/>
    <property type="match status" value="1"/>
</dbReference>
<dbReference type="GO" id="GO:0032259">
    <property type="term" value="P:methylation"/>
    <property type="evidence" value="ECO:0007669"/>
    <property type="project" value="UniProtKB-KW"/>
</dbReference>
<keyword evidence="7" id="KW-0539">Nucleus</keyword>
<evidence type="ECO:0000256" key="8">
    <source>
        <dbReference type="ARBA" id="ARBA00047571"/>
    </source>
</evidence>
<dbReference type="Proteomes" id="UP000292362">
    <property type="component" value="Unassembled WGS sequence"/>
</dbReference>
<dbReference type="GO" id="GO:0140999">
    <property type="term" value="F:histone H3K4 trimethyltransferase activity"/>
    <property type="evidence" value="ECO:0007669"/>
    <property type="project" value="UniProtKB-EC"/>
</dbReference>
<keyword evidence="4" id="KW-0808">Transferase</keyword>
<protein>
    <recommendedName>
        <fullName evidence="2">[histone H3]-lysine(4) N-trimethyltransferase</fullName>
        <ecNumber evidence="2">2.1.1.354</ecNumber>
    </recommendedName>
</protein>
<dbReference type="EMBL" id="PITJ01000435">
    <property type="protein sequence ID" value="TBU02669.1"/>
    <property type="molecule type" value="Genomic_DNA"/>
</dbReference>
<comment type="subcellular location">
    <subcellularLocation>
        <location evidence="1">Nucleus</location>
    </subcellularLocation>
</comment>
<dbReference type="PROSITE" id="PS50280">
    <property type="entry name" value="SET"/>
    <property type="match status" value="1"/>
</dbReference>
<dbReference type="InterPro" id="IPR046341">
    <property type="entry name" value="SET_dom_sf"/>
</dbReference>
<reference evidence="10 11" key="1">
    <citation type="submission" date="2017-12" db="EMBL/GenBank/DDBJ databases">
        <authorList>
            <person name="Pombert J.-F."/>
            <person name="Haag K.L."/>
            <person name="Ebert D."/>
        </authorList>
    </citation>
    <scope>NUCLEOTIDE SEQUENCE [LARGE SCALE GENOMIC DNA]</scope>
    <source>
        <strain evidence="10">FI-OER-3-3</strain>
    </source>
</reference>